<dbReference type="PANTHER" id="PTHR43436">
    <property type="entry name" value="ARAC-FAMILY TRANSCRIPTIONAL REGULATOR"/>
    <property type="match status" value="1"/>
</dbReference>
<keyword evidence="2" id="KW-0238">DNA-binding</keyword>
<keyword evidence="6" id="KW-1185">Reference proteome</keyword>
<dbReference type="Proteomes" id="UP000028870">
    <property type="component" value="Unassembled WGS sequence"/>
</dbReference>
<evidence type="ECO:0000256" key="1">
    <source>
        <dbReference type="ARBA" id="ARBA00023015"/>
    </source>
</evidence>
<sequence>MIEVTRLVAELGRSTGRPGAEVSAWPGLTIHRFTRPAPPRWNEVEPLSFGLIAGEISGYDAVSYAVLGGRREVLSGVLDAAPSRPVFCLLLPIDPYLVRSTLSNMRRPAPLPGPASAVCAPDPEVVNSVVRFLRALASVDDRRVLAPLHLQELVYRLLQGQQRARMVNLAVAQAVTNPMGAVLDYIADHLTEPLTVDTLAAQVCLSPSAFSRGFRELTGRSPYRYVKEKRLDRARQLLEEGRSGVAVVSREVGYSSVSHFIKEFQARFGDTPGRFSSSSGWINAAS</sequence>
<reference evidence="5" key="1">
    <citation type="submission" date="2014-03" db="EMBL/GenBank/DDBJ databases">
        <title>Draft Genome Sequence of Mycobacterium cosmeticum DSM 44829.</title>
        <authorList>
            <person name="Croce O."/>
            <person name="Robert C."/>
            <person name="Raoult D."/>
            <person name="Drancourt M."/>
        </authorList>
    </citation>
    <scope>NUCLEOTIDE SEQUENCE [LARGE SCALE GENOMIC DNA]</scope>
    <source>
        <strain evidence="5">DSM 44829</strain>
    </source>
</reference>
<dbReference type="PANTHER" id="PTHR43436:SF1">
    <property type="entry name" value="TRANSCRIPTIONAL REGULATORY PROTEIN"/>
    <property type="match status" value="1"/>
</dbReference>
<proteinExistence type="predicted"/>
<dbReference type="PROSITE" id="PS01124">
    <property type="entry name" value="HTH_ARAC_FAMILY_2"/>
    <property type="match status" value="1"/>
</dbReference>
<keyword evidence="3" id="KW-0804">Transcription</keyword>
<evidence type="ECO:0000256" key="2">
    <source>
        <dbReference type="ARBA" id="ARBA00023125"/>
    </source>
</evidence>
<evidence type="ECO:0000313" key="6">
    <source>
        <dbReference type="Proteomes" id="UP000028870"/>
    </source>
</evidence>
<dbReference type="EMBL" id="CCBB010000001">
    <property type="protein sequence ID" value="CDO07899.1"/>
    <property type="molecule type" value="Genomic_DNA"/>
</dbReference>
<dbReference type="STRING" id="258533.BN977_02715"/>
<reference evidence="5" key="2">
    <citation type="submission" date="2014-03" db="EMBL/GenBank/DDBJ databases">
        <authorList>
            <person name="Urmite Genomes"/>
        </authorList>
    </citation>
    <scope>NUCLEOTIDE SEQUENCE</scope>
    <source>
        <strain evidence="5">DSM 44829</strain>
    </source>
</reference>
<dbReference type="eggNOG" id="COG4977">
    <property type="taxonomic scope" value="Bacteria"/>
</dbReference>
<dbReference type="SUPFAM" id="SSF46689">
    <property type="entry name" value="Homeodomain-like"/>
    <property type="match status" value="2"/>
</dbReference>
<dbReference type="PROSITE" id="PS00041">
    <property type="entry name" value="HTH_ARAC_FAMILY_1"/>
    <property type="match status" value="1"/>
</dbReference>
<dbReference type="InterPro" id="IPR018062">
    <property type="entry name" value="HTH_AraC-typ_CS"/>
</dbReference>
<dbReference type="SMART" id="SM00342">
    <property type="entry name" value="HTH_ARAC"/>
    <property type="match status" value="1"/>
</dbReference>
<protein>
    <submittedName>
        <fullName evidence="5">AraC family transcriptional regulator</fullName>
    </submittedName>
</protein>
<organism evidence="5 6">
    <name type="scientific">Mycolicibacterium cosmeticum</name>
    <dbReference type="NCBI Taxonomy" id="258533"/>
    <lineage>
        <taxon>Bacteria</taxon>
        <taxon>Bacillati</taxon>
        <taxon>Actinomycetota</taxon>
        <taxon>Actinomycetes</taxon>
        <taxon>Mycobacteriales</taxon>
        <taxon>Mycobacteriaceae</taxon>
        <taxon>Mycolicibacterium</taxon>
    </lineage>
</organism>
<dbReference type="InterPro" id="IPR009057">
    <property type="entry name" value="Homeodomain-like_sf"/>
</dbReference>
<dbReference type="GO" id="GO:0043565">
    <property type="term" value="F:sequence-specific DNA binding"/>
    <property type="evidence" value="ECO:0007669"/>
    <property type="project" value="InterPro"/>
</dbReference>
<dbReference type="AlphaFoldDB" id="W9AQ57"/>
<dbReference type="Pfam" id="PF12833">
    <property type="entry name" value="HTH_18"/>
    <property type="match status" value="1"/>
</dbReference>
<name>W9AQ57_MYCCO</name>
<dbReference type="Gene3D" id="1.10.10.60">
    <property type="entry name" value="Homeodomain-like"/>
    <property type="match status" value="2"/>
</dbReference>
<dbReference type="InterPro" id="IPR009594">
    <property type="entry name" value="Tscrpt_reg_HTH_AraC_N"/>
</dbReference>
<accession>W9AQ57</accession>
<comment type="caution">
    <text evidence="5">The sequence shown here is derived from an EMBL/GenBank/DDBJ whole genome shotgun (WGS) entry which is preliminary data.</text>
</comment>
<dbReference type="InterPro" id="IPR018060">
    <property type="entry name" value="HTH_AraC"/>
</dbReference>
<feature type="domain" description="HTH araC/xylS-type" evidence="4">
    <location>
        <begin position="180"/>
        <end position="278"/>
    </location>
</feature>
<dbReference type="RefSeq" id="WP_165576316.1">
    <property type="nucleotide sequence ID" value="NZ_CCBB010000001.1"/>
</dbReference>
<evidence type="ECO:0000313" key="5">
    <source>
        <dbReference type="EMBL" id="CDO07899.1"/>
    </source>
</evidence>
<evidence type="ECO:0000256" key="3">
    <source>
        <dbReference type="ARBA" id="ARBA00023163"/>
    </source>
</evidence>
<gene>
    <name evidence="5" type="ORF">BN977_02715</name>
</gene>
<dbReference type="Pfam" id="PF06719">
    <property type="entry name" value="AraC_N"/>
    <property type="match status" value="1"/>
</dbReference>
<evidence type="ECO:0000259" key="4">
    <source>
        <dbReference type="PROSITE" id="PS01124"/>
    </source>
</evidence>
<dbReference type="GO" id="GO:0003700">
    <property type="term" value="F:DNA-binding transcription factor activity"/>
    <property type="evidence" value="ECO:0007669"/>
    <property type="project" value="InterPro"/>
</dbReference>
<keyword evidence="1" id="KW-0805">Transcription regulation</keyword>